<protein>
    <submittedName>
        <fullName evidence="1">Uncharacterized protein</fullName>
    </submittedName>
</protein>
<reference evidence="1 2" key="1">
    <citation type="submission" date="2018-11" db="EMBL/GenBank/DDBJ databases">
        <title>Complete genome sequence of Nocardioides baekrokdamisoli strain KCTC 39748.</title>
        <authorList>
            <person name="Kang S.W."/>
            <person name="Lee K.C."/>
            <person name="Kim K.K."/>
            <person name="Kim J.S."/>
            <person name="Kim D.S."/>
            <person name="Ko S.H."/>
            <person name="Yang S.H."/>
            <person name="Shin Y.K."/>
            <person name="Lee J.S."/>
        </authorList>
    </citation>
    <scope>NUCLEOTIDE SEQUENCE [LARGE SCALE GENOMIC DNA]</scope>
    <source>
        <strain evidence="1 2">KCTC 39748</strain>
    </source>
</reference>
<evidence type="ECO:0000313" key="1">
    <source>
        <dbReference type="EMBL" id="BBH15943.1"/>
    </source>
</evidence>
<dbReference type="Proteomes" id="UP000271573">
    <property type="component" value="Chromosome"/>
</dbReference>
<dbReference type="OrthoDB" id="5149794at2"/>
<organism evidence="1 2">
    <name type="scientific">Nocardioides baekrokdamisoli</name>
    <dbReference type="NCBI Taxonomy" id="1804624"/>
    <lineage>
        <taxon>Bacteria</taxon>
        <taxon>Bacillati</taxon>
        <taxon>Actinomycetota</taxon>
        <taxon>Actinomycetes</taxon>
        <taxon>Propionibacteriales</taxon>
        <taxon>Nocardioidaceae</taxon>
        <taxon>Nocardioides</taxon>
    </lineage>
</organism>
<dbReference type="EMBL" id="AP019307">
    <property type="protein sequence ID" value="BBH15943.1"/>
    <property type="molecule type" value="Genomic_DNA"/>
</dbReference>
<keyword evidence="2" id="KW-1185">Reference proteome</keyword>
<gene>
    <name evidence="1" type="ORF">Back2_02300</name>
</gene>
<evidence type="ECO:0000313" key="2">
    <source>
        <dbReference type="Proteomes" id="UP000271573"/>
    </source>
</evidence>
<sequence>MHNFLLAMWHWMSTAGFAGLFAAVAAGLALTGVMKTAKATQKAADTNAAATRDAARTAAENQWRITARDRWWENSRWAIELLAGDAASFNVGYAAVLALVQDSDAQEHEIDMLTAVGASYSLDQSGTLGLDDEQEVTTNGQDD</sequence>
<dbReference type="RefSeq" id="WP_125565987.1">
    <property type="nucleotide sequence ID" value="NZ_AP019307.1"/>
</dbReference>
<name>A0A3G9IUQ0_9ACTN</name>
<accession>A0A3G9IUQ0</accession>
<proteinExistence type="predicted"/>
<dbReference type="AlphaFoldDB" id="A0A3G9IUQ0"/>
<dbReference type="KEGG" id="nbe:Back2_02300"/>